<organism evidence="4 5">
    <name type="scientific">Mycolicibacterium fluoranthenivorans</name>
    <dbReference type="NCBI Taxonomy" id="258505"/>
    <lineage>
        <taxon>Bacteria</taxon>
        <taxon>Bacillati</taxon>
        <taxon>Actinomycetota</taxon>
        <taxon>Actinomycetes</taxon>
        <taxon>Mycobacteriales</taxon>
        <taxon>Mycobacteriaceae</taxon>
        <taxon>Mycolicibacterium</taxon>
    </lineage>
</organism>
<name>A0A1G4X1X1_9MYCO</name>
<dbReference type="STRING" id="1502745.SAMN02799620_05899"/>
<gene>
    <name evidence="4" type="ORF">SAMN02799620_05899</name>
</gene>
<feature type="transmembrane region" description="Helical" evidence="1">
    <location>
        <begin position="12"/>
        <end position="33"/>
    </location>
</feature>
<evidence type="ECO:0000256" key="1">
    <source>
        <dbReference type="SAM" id="Phobius"/>
    </source>
</evidence>
<protein>
    <submittedName>
        <fullName evidence="4">Phospholipid/cholesterol/gamma-HCH transport system substrate-binding protein</fullName>
    </submittedName>
</protein>
<proteinExistence type="predicted"/>
<dbReference type="AlphaFoldDB" id="A0A1G4X1X1"/>
<dbReference type="Pfam" id="PF02470">
    <property type="entry name" value="MlaD"/>
    <property type="match status" value="1"/>
</dbReference>
<dbReference type="InterPro" id="IPR024516">
    <property type="entry name" value="Mce_C"/>
</dbReference>
<keyword evidence="1" id="KW-1133">Transmembrane helix</keyword>
<keyword evidence="1" id="KW-0812">Transmembrane</keyword>
<dbReference type="NCBIfam" id="TIGR00996">
    <property type="entry name" value="Mtu_fam_mce"/>
    <property type="match status" value="1"/>
</dbReference>
<keyword evidence="1" id="KW-0472">Membrane</keyword>
<dbReference type="GO" id="GO:0005576">
    <property type="term" value="C:extracellular region"/>
    <property type="evidence" value="ECO:0007669"/>
    <property type="project" value="TreeGrafter"/>
</dbReference>
<feature type="domain" description="Mammalian cell entry C-terminal" evidence="3">
    <location>
        <begin position="118"/>
        <end position="329"/>
    </location>
</feature>
<dbReference type="PANTHER" id="PTHR33371">
    <property type="entry name" value="INTERMEMBRANE PHOSPHOLIPID TRANSPORT SYSTEM BINDING PROTEIN MLAD-RELATED"/>
    <property type="match status" value="1"/>
</dbReference>
<evidence type="ECO:0000313" key="4">
    <source>
        <dbReference type="EMBL" id="SCX33299.1"/>
    </source>
</evidence>
<dbReference type="GO" id="GO:0051701">
    <property type="term" value="P:biological process involved in interaction with host"/>
    <property type="evidence" value="ECO:0007669"/>
    <property type="project" value="TreeGrafter"/>
</dbReference>
<feature type="domain" description="Mce/MlaD" evidence="2">
    <location>
        <begin position="39"/>
        <end position="114"/>
    </location>
</feature>
<reference evidence="5" key="1">
    <citation type="submission" date="2016-10" db="EMBL/GenBank/DDBJ databases">
        <authorList>
            <person name="Varghese N."/>
            <person name="Submissions S."/>
        </authorList>
    </citation>
    <scope>NUCLEOTIDE SEQUENCE [LARGE SCALE GENOMIC DNA]</scope>
    <source>
        <strain evidence="5">UNC267MFSha1.1M11</strain>
    </source>
</reference>
<evidence type="ECO:0000259" key="3">
    <source>
        <dbReference type="Pfam" id="PF11887"/>
    </source>
</evidence>
<dbReference type="EMBL" id="FMUB01000017">
    <property type="protein sequence ID" value="SCX33299.1"/>
    <property type="molecule type" value="Genomic_DNA"/>
</dbReference>
<dbReference type="Proteomes" id="UP000199707">
    <property type="component" value="Unassembled WGS sequence"/>
</dbReference>
<dbReference type="InterPro" id="IPR005693">
    <property type="entry name" value="Mce"/>
</dbReference>
<dbReference type="RefSeq" id="WP_090364147.1">
    <property type="nucleotide sequence ID" value="NZ_FMUB01000017.1"/>
</dbReference>
<accession>A0A1G4X1X1</accession>
<dbReference type="PANTHER" id="PTHR33371:SF17">
    <property type="entry name" value="MCE-FAMILY PROTEIN MCE1B"/>
    <property type="match status" value="1"/>
</dbReference>
<dbReference type="Pfam" id="PF11887">
    <property type="entry name" value="Mce4_CUP1"/>
    <property type="match status" value="1"/>
</dbReference>
<dbReference type="InterPro" id="IPR052336">
    <property type="entry name" value="MlaD_Phospholipid_Transporter"/>
</dbReference>
<dbReference type="InterPro" id="IPR003399">
    <property type="entry name" value="Mce/MlaD"/>
</dbReference>
<evidence type="ECO:0000259" key="2">
    <source>
        <dbReference type="Pfam" id="PF02470"/>
    </source>
</evidence>
<sequence length="342" mass="36455">MRDNLSGAAWRLTVFVIVAALGMFALLTIFAQFRFDEARTFRAVFTNVTGLENGNFVRIAGVEVGKIKRIALNKDSTVTVEFTAQDSVVLTEGSRAAIRYDNVIGGRYLALEEGTGSPRLLQPGATIPVDRTSPALDLDALIGGFRPLFRALDPNQVNALSGQLLSALQGQGATVGSFLSQTAALTNTLADRDQLVGQVVTNLNTVLGSLGDQKEKFGAAVDSLSEIVHTLESRKGDLSNAVAYTNAAAGSIADLLAQARPPLATTVKETDRTAGIVVADHDYVDNLLATLPESYRILGRQGLNGDYFSFYICDLVLKLNGKGGQPVYVKMAGQDSGRCTPR</sequence>
<evidence type="ECO:0000313" key="5">
    <source>
        <dbReference type="Proteomes" id="UP000199707"/>
    </source>
</evidence>